<name>A0A9X9LI53_GULGU</name>
<evidence type="ECO:0000256" key="1">
    <source>
        <dbReference type="SAM" id="SignalP"/>
    </source>
</evidence>
<protein>
    <submittedName>
        <fullName evidence="2">Uncharacterized protein</fullName>
    </submittedName>
</protein>
<organism evidence="2 3">
    <name type="scientific">Gulo gulo</name>
    <name type="common">Wolverine</name>
    <name type="synonym">Gluton</name>
    <dbReference type="NCBI Taxonomy" id="48420"/>
    <lineage>
        <taxon>Eukaryota</taxon>
        <taxon>Metazoa</taxon>
        <taxon>Chordata</taxon>
        <taxon>Craniata</taxon>
        <taxon>Vertebrata</taxon>
        <taxon>Euteleostomi</taxon>
        <taxon>Mammalia</taxon>
        <taxon>Eutheria</taxon>
        <taxon>Laurasiatheria</taxon>
        <taxon>Carnivora</taxon>
        <taxon>Caniformia</taxon>
        <taxon>Musteloidea</taxon>
        <taxon>Mustelidae</taxon>
        <taxon>Guloninae</taxon>
        <taxon>Gulo</taxon>
    </lineage>
</organism>
<dbReference type="AlphaFoldDB" id="A0A9X9LI53"/>
<feature type="signal peptide" evidence="1">
    <location>
        <begin position="1"/>
        <end position="24"/>
    </location>
</feature>
<dbReference type="Proteomes" id="UP000269945">
    <property type="component" value="Unassembled WGS sequence"/>
</dbReference>
<comment type="caution">
    <text evidence="2">The sequence shown here is derived from an EMBL/GenBank/DDBJ whole genome shotgun (WGS) entry which is preliminary data.</text>
</comment>
<feature type="non-terminal residue" evidence="2">
    <location>
        <position position="1"/>
    </location>
</feature>
<gene>
    <name evidence="2" type="ORF">BN2614_LOCUS4</name>
</gene>
<reference evidence="2 3" key="1">
    <citation type="submission" date="2018-10" db="EMBL/GenBank/DDBJ databases">
        <authorList>
            <person name="Ekblom R."/>
            <person name="Jareborg N."/>
        </authorList>
    </citation>
    <scope>NUCLEOTIDE SEQUENCE [LARGE SCALE GENOMIC DNA]</scope>
    <source>
        <tissue evidence="2">Muscle</tissue>
    </source>
</reference>
<evidence type="ECO:0000313" key="3">
    <source>
        <dbReference type="Proteomes" id="UP000269945"/>
    </source>
</evidence>
<dbReference type="EMBL" id="CYRY02004215">
    <property type="protein sequence ID" value="VCW68740.1"/>
    <property type="molecule type" value="Genomic_DNA"/>
</dbReference>
<sequence length="75" mass="8162">GQRGPRPLNCVVLAVALQARAVEAQSSPRCTAMLEPLEGDRTSDLAVSGAIVRWQDRLAVESAWFPNSEWTPETV</sequence>
<feature type="chain" id="PRO_5040827950" evidence="1">
    <location>
        <begin position="25"/>
        <end position="75"/>
    </location>
</feature>
<keyword evidence="3" id="KW-1185">Reference proteome</keyword>
<accession>A0A9X9LI53</accession>
<evidence type="ECO:0000313" key="2">
    <source>
        <dbReference type="EMBL" id="VCW68740.1"/>
    </source>
</evidence>
<proteinExistence type="predicted"/>
<keyword evidence="1" id="KW-0732">Signal</keyword>